<dbReference type="PROSITE" id="PS00036">
    <property type="entry name" value="BZIP_BASIC"/>
    <property type="match status" value="1"/>
</dbReference>
<evidence type="ECO:0000313" key="4">
    <source>
        <dbReference type="Proteomes" id="UP000247409"/>
    </source>
</evidence>
<evidence type="ECO:0000256" key="1">
    <source>
        <dbReference type="SAM" id="MobiDB-lite"/>
    </source>
</evidence>
<feature type="domain" description="BZIP" evidence="2">
    <location>
        <begin position="396"/>
        <end position="439"/>
    </location>
</feature>
<dbReference type="Pfam" id="PF00170">
    <property type="entry name" value="bZIP_1"/>
    <property type="match status" value="1"/>
</dbReference>
<dbReference type="AlphaFoldDB" id="A0A2V3IUN5"/>
<feature type="compositionally biased region" description="Basic and acidic residues" evidence="1">
    <location>
        <begin position="507"/>
        <end position="521"/>
    </location>
</feature>
<evidence type="ECO:0000259" key="2">
    <source>
        <dbReference type="PROSITE" id="PS50217"/>
    </source>
</evidence>
<feature type="region of interest" description="Disordered" evidence="1">
    <location>
        <begin position="480"/>
        <end position="521"/>
    </location>
</feature>
<feature type="compositionally biased region" description="Basic and acidic residues" evidence="1">
    <location>
        <begin position="387"/>
        <end position="407"/>
    </location>
</feature>
<evidence type="ECO:0000313" key="3">
    <source>
        <dbReference type="EMBL" id="PXF45848.1"/>
    </source>
</evidence>
<gene>
    <name evidence="3" type="ORF">BWQ96_04385</name>
</gene>
<dbReference type="Proteomes" id="UP000247409">
    <property type="component" value="Unassembled WGS sequence"/>
</dbReference>
<dbReference type="SMART" id="SM00338">
    <property type="entry name" value="BRLZ"/>
    <property type="match status" value="1"/>
</dbReference>
<feature type="region of interest" description="Disordered" evidence="1">
    <location>
        <begin position="260"/>
        <end position="289"/>
    </location>
</feature>
<dbReference type="InterPro" id="IPR046347">
    <property type="entry name" value="bZIP_sf"/>
</dbReference>
<sequence length="521" mass="56394">MFSLTNSPTLNDSQLGDIPTADLLNEINPELLNYLKYNAPDVFTALLAQDHTNSNDLPTLDVTVALSDVIDSTVPAAPPQVAAVSPAPTPFTTSSPLALDQVAQPASSVSSQAAAPTAGLVPPVPLIPQGPPPAMNAIPSSVQNSLPSSNPALMAVLRQARAISNANPLNQQNRLLRPYFPPQARLGASQRHPPSTTLNDSAAVAAVAAAAAAAAATANTIHSHPQYAALARQRTRFPQRKPVVMRQNVPCTQSRVTALQSTRMTPSSAVRPVERTVPGPAGCLQPQPAPFRTASRKRLNAEAIEDAINVSKVPPSVYQTQPPSAASSSSNAGGNIVQHLFPVVSATGNPAVVKHSNVIANVGGVPVQLKLEQEEQVAEQLSPSSKRKPEAPEDAEVKKAVRAERNRQSAAASRERKKQHIKEIERRVEILSRENAMMQLSQLRTVRQRIELESKILHQMKELQRKVVDRDMQIHRLSRQLKDAKIKNGEDENEHSDIPRPSTWDSAEWRKNNTRRSFERA</sequence>
<dbReference type="OrthoDB" id="6063at2759"/>
<dbReference type="Gene3D" id="1.20.5.170">
    <property type="match status" value="1"/>
</dbReference>
<dbReference type="PROSITE" id="PS50217">
    <property type="entry name" value="BZIP"/>
    <property type="match status" value="1"/>
</dbReference>
<dbReference type="GO" id="GO:0003700">
    <property type="term" value="F:DNA-binding transcription factor activity"/>
    <property type="evidence" value="ECO:0007669"/>
    <property type="project" value="InterPro"/>
</dbReference>
<organism evidence="3 4">
    <name type="scientific">Gracilariopsis chorda</name>
    <dbReference type="NCBI Taxonomy" id="448386"/>
    <lineage>
        <taxon>Eukaryota</taxon>
        <taxon>Rhodophyta</taxon>
        <taxon>Florideophyceae</taxon>
        <taxon>Rhodymeniophycidae</taxon>
        <taxon>Gracilariales</taxon>
        <taxon>Gracilariaceae</taxon>
        <taxon>Gracilariopsis</taxon>
    </lineage>
</organism>
<dbReference type="EMBL" id="NBIV01000051">
    <property type="protein sequence ID" value="PXF45848.1"/>
    <property type="molecule type" value="Genomic_DNA"/>
</dbReference>
<protein>
    <recommendedName>
        <fullName evidence="2">BZIP domain-containing protein</fullName>
    </recommendedName>
</protein>
<dbReference type="SUPFAM" id="SSF57959">
    <property type="entry name" value="Leucine zipper domain"/>
    <property type="match status" value="1"/>
</dbReference>
<comment type="caution">
    <text evidence="3">The sequence shown here is derived from an EMBL/GenBank/DDBJ whole genome shotgun (WGS) entry which is preliminary data.</text>
</comment>
<accession>A0A2V3IUN5</accession>
<feature type="region of interest" description="Disordered" evidence="1">
    <location>
        <begin position="376"/>
        <end position="419"/>
    </location>
</feature>
<keyword evidence="4" id="KW-1185">Reference proteome</keyword>
<name>A0A2V3IUN5_9FLOR</name>
<dbReference type="CDD" id="cd14686">
    <property type="entry name" value="bZIP"/>
    <property type="match status" value="1"/>
</dbReference>
<feature type="compositionally biased region" description="Basic and acidic residues" evidence="1">
    <location>
        <begin position="480"/>
        <end position="498"/>
    </location>
</feature>
<dbReference type="InterPro" id="IPR004827">
    <property type="entry name" value="bZIP"/>
</dbReference>
<reference evidence="3 4" key="1">
    <citation type="journal article" date="2018" name="Mol. Biol. Evol.">
        <title>Analysis of the draft genome of the red seaweed Gracilariopsis chorda provides insights into genome size evolution in Rhodophyta.</title>
        <authorList>
            <person name="Lee J."/>
            <person name="Yang E.C."/>
            <person name="Graf L."/>
            <person name="Yang J.H."/>
            <person name="Qiu H."/>
            <person name="Zel Zion U."/>
            <person name="Chan C.X."/>
            <person name="Stephens T.G."/>
            <person name="Weber A.P.M."/>
            <person name="Boo G.H."/>
            <person name="Boo S.M."/>
            <person name="Kim K.M."/>
            <person name="Shin Y."/>
            <person name="Jung M."/>
            <person name="Lee S.J."/>
            <person name="Yim H.S."/>
            <person name="Lee J.H."/>
            <person name="Bhattacharya D."/>
            <person name="Yoon H.S."/>
        </authorList>
    </citation>
    <scope>NUCLEOTIDE SEQUENCE [LARGE SCALE GENOMIC DNA]</scope>
    <source>
        <strain evidence="3 4">SKKU-2015</strain>
        <tissue evidence="3">Whole body</tissue>
    </source>
</reference>
<proteinExistence type="predicted"/>